<reference evidence="2" key="1">
    <citation type="journal article" date="2014" name="Front. Microbiol.">
        <title>High frequency of phylogenetically diverse reductive dehalogenase-homologous genes in deep subseafloor sedimentary metagenomes.</title>
        <authorList>
            <person name="Kawai M."/>
            <person name="Futagami T."/>
            <person name="Toyoda A."/>
            <person name="Takaki Y."/>
            <person name="Nishi S."/>
            <person name="Hori S."/>
            <person name="Arai W."/>
            <person name="Tsubouchi T."/>
            <person name="Morono Y."/>
            <person name="Uchiyama I."/>
            <person name="Ito T."/>
            <person name="Fujiyama A."/>
            <person name="Inagaki F."/>
            <person name="Takami H."/>
        </authorList>
    </citation>
    <scope>NUCLEOTIDE SEQUENCE</scope>
    <source>
        <strain evidence="2">Expedition CK06-06</strain>
    </source>
</reference>
<evidence type="ECO:0000313" key="2">
    <source>
        <dbReference type="EMBL" id="GAH90853.1"/>
    </source>
</evidence>
<dbReference type="AlphaFoldDB" id="X1L9M2"/>
<gene>
    <name evidence="2" type="ORF">S06H3_06051</name>
</gene>
<evidence type="ECO:0000256" key="1">
    <source>
        <dbReference type="SAM" id="MobiDB-lite"/>
    </source>
</evidence>
<feature type="region of interest" description="Disordered" evidence="1">
    <location>
        <begin position="23"/>
        <end position="67"/>
    </location>
</feature>
<name>X1L9M2_9ZZZZ</name>
<dbReference type="EMBL" id="BARV01002304">
    <property type="protein sequence ID" value="GAH90853.1"/>
    <property type="molecule type" value="Genomic_DNA"/>
</dbReference>
<protein>
    <submittedName>
        <fullName evidence="2">Uncharacterized protein</fullName>
    </submittedName>
</protein>
<proteinExistence type="predicted"/>
<accession>X1L9M2</accession>
<organism evidence="2">
    <name type="scientific">marine sediment metagenome</name>
    <dbReference type="NCBI Taxonomy" id="412755"/>
    <lineage>
        <taxon>unclassified sequences</taxon>
        <taxon>metagenomes</taxon>
        <taxon>ecological metagenomes</taxon>
    </lineage>
</organism>
<feature type="compositionally biased region" description="Polar residues" evidence="1">
    <location>
        <begin position="50"/>
        <end position="67"/>
    </location>
</feature>
<sequence>MHMQQPGLGIFLDLDVTLDQVTPAQSHNKSPEVPVNIGISFPGRSKGNKSELSPSLNPTQDTMITAP</sequence>
<comment type="caution">
    <text evidence="2">The sequence shown here is derived from an EMBL/GenBank/DDBJ whole genome shotgun (WGS) entry which is preliminary data.</text>
</comment>